<dbReference type="RefSeq" id="WP_253062598.1">
    <property type="nucleotide sequence ID" value="NZ_JAMXWM010000014.1"/>
</dbReference>
<dbReference type="CDD" id="cd00085">
    <property type="entry name" value="HNHc"/>
    <property type="match status" value="1"/>
</dbReference>
<evidence type="ECO:0000313" key="7">
    <source>
        <dbReference type="Proteomes" id="UP001597399"/>
    </source>
</evidence>
<keyword evidence="7" id="KW-1185">Reference proteome</keyword>
<comment type="similarity">
    <text evidence="3">Belongs to the HNH nuclease family.</text>
</comment>
<keyword evidence="2" id="KW-0378">Hydrolase</keyword>
<dbReference type="Pfam" id="PF01844">
    <property type="entry name" value="HNH"/>
    <property type="match status" value="1"/>
</dbReference>
<evidence type="ECO:0000259" key="5">
    <source>
        <dbReference type="SMART" id="SM00507"/>
    </source>
</evidence>
<feature type="domain" description="HNH nuclease" evidence="5">
    <location>
        <begin position="55"/>
        <end position="111"/>
    </location>
</feature>
<sequence>MIDIDEKYCDKHRDKAMKMIEEEKNKRNQDYNERVRWTEHDGKYAAFYQSSAWKKTRAYVIARANGLCEECLAKGYIKAGRVVDHVIPLKERWDLRLDVDNLKYLCQDCHNKKHKLNR</sequence>
<dbReference type="Proteomes" id="UP001597399">
    <property type="component" value="Unassembled WGS sequence"/>
</dbReference>
<keyword evidence="1" id="KW-0540">Nuclease</keyword>
<dbReference type="SMART" id="SM00507">
    <property type="entry name" value="HNHc"/>
    <property type="match status" value="1"/>
</dbReference>
<organism evidence="6 7">
    <name type="scientific">Sporolactobacillus shoreicorticis</name>
    <dbReference type="NCBI Taxonomy" id="1923877"/>
    <lineage>
        <taxon>Bacteria</taxon>
        <taxon>Bacillati</taxon>
        <taxon>Bacillota</taxon>
        <taxon>Bacilli</taxon>
        <taxon>Bacillales</taxon>
        <taxon>Sporolactobacillaceae</taxon>
        <taxon>Sporolactobacillus</taxon>
    </lineage>
</organism>
<dbReference type="GO" id="GO:0004519">
    <property type="term" value="F:endonuclease activity"/>
    <property type="evidence" value="ECO:0007669"/>
    <property type="project" value="UniProtKB-KW"/>
</dbReference>
<evidence type="ECO:0000256" key="1">
    <source>
        <dbReference type="ARBA" id="ARBA00022722"/>
    </source>
</evidence>
<dbReference type="PANTHER" id="PTHR41286">
    <property type="entry name" value="HNH NUCLEASE YAJD-RELATED"/>
    <property type="match status" value="1"/>
</dbReference>
<evidence type="ECO:0000256" key="2">
    <source>
        <dbReference type="ARBA" id="ARBA00022801"/>
    </source>
</evidence>
<dbReference type="InterPro" id="IPR003615">
    <property type="entry name" value="HNH_nuc"/>
</dbReference>
<evidence type="ECO:0000256" key="3">
    <source>
        <dbReference type="ARBA" id="ARBA00038412"/>
    </source>
</evidence>
<evidence type="ECO:0000313" key="6">
    <source>
        <dbReference type="EMBL" id="MFD2695325.1"/>
    </source>
</evidence>
<protein>
    <recommendedName>
        <fullName evidence="4">Putative HNH nuclease YajD</fullName>
    </recommendedName>
</protein>
<dbReference type="Gene3D" id="1.10.30.50">
    <property type="match status" value="1"/>
</dbReference>
<reference evidence="7" key="1">
    <citation type="journal article" date="2019" name="Int. J. Syst. Evol. Microbiol.">
        <title>The Global Catalogue of Microorganisms (GCM) 10K type strain sequencing project: providing services to taxonomists for standard genome sequencing and annotation.</title>
        <authorList>
            <consortium name="The Broad Institute Genomics Platform"/>
            <consortium name="The Broad Institute Genome Sequencing Center for Infectious Disease"/>
            <person name="Wu L."/>
            <person name="Ma J."/>
        </authorList>
    </citation>
    <scope>NUCLEOTIDE SEQUENCE [LARGE SCALE GENOMIC DNA]</scope>
    <source>
        <strain evidence="7">TISTR 2466</strain>
    </source>
</reference>
<proteinExistence type="inferred from homology"/>
<dbReference type="PANTHER" id="PTHR41286:SF1">
    <property type="entry name" value="HNH NUCLEASE YAJD-RELATED"/>
    <property type="match status" value="1"/>
</dbReference>
<evidence type="ECO:0000256" key="4">
    <source>
        <dbReference type="ARBA" id="ARBA00040194"/>
    </source>
</evidence>
<comment type="caution">
    <text evidence="6">The sequence shown here is derived from an EMBL/GenBank/DDBJ whole genome shotgun (WGS) entry which is preliminary data.</text>
</comment>
<accession>A0ABW5S7B5</accession>
<gene>
    <name evidence="6" type="ORF">ACFSUE_17105</name>
</gene>
<dbReference type="InterPro" id="IPR002711">
    <property type="entry name" value="HNH"/>
</dbReference>
<keyword evidence="6" id="KW-0255">Endonuclease</keyword>
<dbReference type="EMBL" id="JBHUMQ010000042">
    <property type="protein sequence ID" value="MFD2695325.1"/>
    <property type="molecule type" value="Genomic_DNA"/>
</dbReference>
<name>A0ABW5S7B5_9BACL</name>